<sequence length="367" mass="41541">MKAIFYILALGLTLFANTADTATCHKCHPTIVEEFESSMHKKSSIYEDKIHKAVWDKHPLKAKDNYTCAKCHTPNTTDGQTHKEGITCLNCHTITSVQKHAKSNKNIYSDKDKTFYSAEKGREGEIVKHKTTSSWWGNKTTVGSAYHDIDYTNEAFYNGQMCMGCHSHRQNSHEFAVCSIDEDGAKDKESNCISCHMPKIDGTATTVRKSKQHTYHGFAGARVNPEMLSKYVELEFKKVANGFEVVIENKAPHDFMTHPLRVAQLRVTLTRDSKHIELKTHSFVRIIGTDGKPSMPWLATEVIKDTMIKANEKRVVNYSDALKSGDKVEVSLGYYLVNPKAVKKLNLQDEKELTKFTILKSKQFSIE</sequence>
<dbReference type="Gene3D" id="1.10.1130.10">
    <property type="entry name" value="Flavocytochrome C3, Chain A"/>
    <property type="match status" value="1"/>
</dbReference>
<keyword evidence="1" id="KW-0732">Signal</keyword>
<keyword evidence="4" id="KW-1185">Reference proteome</keyword>
<organism evidence="3 4">
    <name type="scientific">Sulfurimonas hongkongensis</name>
    <dbReference type="NCBI Taxonomy" id="1172190"/>
    <lineage>
        <taxon>Bacteria</taxon>
        <taxon>Pseudomonadati</taxon>
        <taxon>Campylobacterota</taxon>
        <taxon>Epsilonproteobacteria</taxon>
        <taxon>Campylobacterales</taxon>
        <taxon>Sulfurimonadaceae</taxon>
        <taxon>Sulfurimonas</taxon>
    </lineage>
</organism>
<evidence type="ECO:0000313" key="3">
    <source>
        <dbReference type="EMBL" id="EQB40532.1"/>
    </source>
</evidence>
<dbReference type="SUPFAM" id="SSF48695">
    <property type="entry name" value="Multiheme cytochromes"/>
    <property type="match status" value="1"/>
</dbReference>
<dbReference type="EMBL" id="AUPZ01000002">
    <property type="protein sequence ID" value="EQB40532.1"/>
    <property type="molecule type" value="Genomic_DNA"/>
</dbReference>
<feature type="signal peptide" evidence="1">
    <location>
        <begin position="1"/>
        <end position="18"/>
    </location>
</feature>
<feature type="chain" id="PRO_5004565463" description="Cytochrome c-552/4 domain-containing protein" evidence="1">
    <location>
        <begin position="19"/>
        <end position="367"/>
    </location>
</feature>
<protein>
    <recommendedName>
        <fullName evidence="2">Cytochrome c-552/4 domain-containing protein</fullName>
    </recommendedName>
</protein>
<dbReference type="InterPro" id="IPR036280">
    <property type="entry name" value="Multihaem_cyt_sf"/>
</dbReference>
<evidence type="ECO:0000313" key="4">
    <source>
        <dbReference type="Proteomes" id="UP000015520"/>
    </source>
</evidence>
<dbReference type="Proteomes" id="UP000015520">
    <property type="component" value="Unassembled WGS sequence"/>
</dbReference>
<feature type="domain" description="Cytochrome c-552/4" evidence="2">
    <location>
        <begin position="23"/>
        <end position="93"/>
    </location>
</feature>
<evidence type="ECO:0000259" key="2">
    <source>
        <dbReference type="Pfam" id="PF13435"/>
    </source>
</evidence>
<gene>
    <name evidence="3" type="ORF">M947_01655</name>
</gene>
<dbReference type="AlphaFoldDB" id="T0JTZ8"/>
<dbReference type="STRING" id="1172190.M947_01655"/>
<dbReference type="OrthoDB" id="9814800at2"/>
<reference evidence="3 4" key="1">
    <citation type="submission" date="2013-07" db="EMBL/GenBank/DDBJ databases">
        <title>Sulfurimonas hongkongensis AST-10 Genome Sequencing.</title>
        <authorList>
            <person name="Cai L."/>
            <person name="Zhang T."/>
        </authorList>
    </citation>
    <scope>NUCLEOTIDE SEQUENCE [LARGE SCALE GENOMIC DNA]</scope>
    <source>
        <strain evidence="3 4">AST-10</strain>
    </source>
</reference>
<proteinExistence type="predicted"/>
<dbReference type="PATRIC" id="fig|1172190.3.peg.321"/>
<dbReference type="Pfam" id="PF13435">
    <property type="entry name" value="Cytochrome_C554"/>
    <property type="match status" value="1"/>
</dbReference>
<name>T0JTZ8_9BACT</name>
<dbReference type="eggNOG" id="COG3303">
    <property type="taxonomic scope" value="Bacteria"/>
</dbReference>
<dbReference type="RefSeq" id="WP_021286612.1">
    <property type="nucleotide sequence ID" value="NZ_AUPZ01000002.1"/>
</dbReference>
<dbReference type="InterPro" id="IPR023155">
    <property type="entry name" value="Cyt_c-552/4"/>
</dbReference>
<comment type="caution">
    <text evidence="3">The sequence shown here is derived from an EMBL/GenBank/DDBJ whole genome shotgun (WGS) entry which is preliminary data.</text>
</comment>
<evidence type="ECO:0000256" key="1">
    <source>
        <dbReference type="SAM" id="SignalP"/>
    </source>
</evidence>
<accession>T0JTZ8</accession>